<dbReference type="InterPro" id="IPR003793">
    <property type="entry name" value="UPF0166"/>
</dbReference>
<proteinExistence type="inferred from homology"/>
<protein>
    <submittedName>
        <fullName evidence="2">DUF190 domain-containing protein</fullName>
    </submittedName>
</protein>
<comment type="similarity">
    <text evidence="1">Belongs to the UPF0166 family.</text>
</comment>
<name>A0A9P2LBG9_ACIBA</name>
<dbReference type="Gene3D" id="3.30.70.120">
    <property type="match status" value="1"/>
</dbReference>
<dbReference type="EMBL" id="AAYLMQ010000052">
    <property type="protein sequence ID" value="EGY2378838.1"/>
    <property type="molecule type" value="Genomic_DNA"/>
</dbReference>
<accession>A0A9P2LBG9</accession>
<evidence type="ECO:0000256" key="1">
    <source>
        <dbReference type="ARBA" id="ARBA00010554"/>
    </source>
</evidence>
<organism evidence="2">
    <name type="scientific">Acinetobacter baumannii</name>
    <dbReference type="NCBI Taxonomy" id="470"/>
    <lineage>
        <taxon>Bacteria</taxon>
        <taxon>Pseudomonadati</taxon>
        <taxon>Pseudomonadota</taxon>
        <taxon>Gammaproteobacteria</taxon>
        <taxon>Moraxellales</taxon>
        <taxon>Moraxellaceae</taxon>
        <taxon>Acinetobacter</taxon>
        <taxon>Acinetobacter calcoaceticus/baumannii complex</taxon>
    </lineage>
</organism>
<dbReference type="InterPro" id="IPR015867">
    <property type="entry name" value="N-reg_PII/ATP_PRibTrfase_C"/>
</dbReference>
<dbReference type="Pfam" id="PF02641">
    <property type="entry name" value="DUF190"/>
    <property type="match status" value="1"/>
</dbReference>
<reference evidence="2" key="1">
    <citation type="submission" date="2020-12" db="EMBL/GenBank/DDBJ databases">
        <authorList>
            <consortium name="Clinical and Environmental Microbiology Branch: Whole genome sequencing antimicrobial resistance pathogens in the healthcare setting"/>
        </authorList>
    </citation>
    <scope>NUCLEOTIDE SEQUENCE</scope>
    <source>
        <strain evidence="2">2018HL-00813</strain>
    </source>
</reference>
<dbReference type="InterPro" id="IPR011322">
    <property type="entry name" value="N-reg_PII-like_a/b"/>
</dbReference>
<gene>
    <name evidence="2" type="ORF">JHZ39_003259</name>
</gene>
<dbReference type="AlphaFoldDB" id="A0A9P2LBG9"/>
<sequence length="108" mass="12413">MNGFLITFYTELNQRYHNQPIHEWLVNLTKELGLRGVTVLHGSEGIDHTGKLHSMHFFEAVDQPVQIQFALDEAETTQLFDYLNSQNISIFYVKTPMQFGVVGNQKGE</sequence>
<dbReference type="RefSeq" id="WP_114150005.1">
    <property type="nucleotide sequence ID" value="NZ_CAJHFX010000004.1"/>
</dbReference>
<dbReference type="SUPFAM" id="SSF54913">
    <property type="entry name" value="GlnB-like"/>
    <property type="match status" value="1"/>
</dbReference>
<evidence type="ECO:0000313" key="2">
    <source>
        <dbReference type="EMBL" id="EGY2378838.1"/>
    </source>
</evidence>
<comment type="caution">
    <text evidence="2">The sequence shown here is derived from an EMBL/GenBank/DDBJ whole genome shotgun (WGS) entry which is preliminary data.</text>
</comment>